<proteinExistence type="predicted"/>
<dbReference type="RefSeq" id="WP_339658355.1">
    <property type="nucleotide sequence ID" value="NZ_CAXBLC010000029.1"/>
</dbReference>
<name>A0ABV4KBW0_9FLAO</name>
<dbReference type="Proteomes" id="UP001568894">
    <property type="component" value="Unassembled WGS sequence"/>
</dbReference>
<accession>A0ABV4KBW0</accession>
<sequence length="201" mass="22713">MQDLFLDRQLTLHRCPHCSVSKPNVSLNNNFETQSFDKKHKRVWGIYVCANCGGVITASSWDWTQDVMELYPTIKMVDNALPPKAKAFLHQASETIHSPSGSIMLSASCVDAMLKAKGYKDGSLYKRIEKAVEEHLITTEMAKWAHQVRLDANDERHADEEAELPNSNDARKLIEFTTALAQFLFVLPALIEQGIEHSKKE</sequence>
<dbReference type="EMBL" id="JASMRN010000005">
    <property type="protein sequence ID" value="MEZ7515145.1"/>
    <property type="molecule type" value="Genomic_DNA"/>
</dbReference>
<comment type="caution">
    <text evidence="2">The sequence shown here is derived from an EMBL/GenBank/DDBJ whole genome shotgun (WGS) entry which is preliminary data.</text>
</comment>
<evidence type="ECO:0000313" key="3">
    <source>
        <dbReference type="Proteomes" id="UP001568894"/>
    </source>
</evidence>
<organism evidence="2 3">
    <name type="scientific">Flavobacterium frigidarium</name>
    <dbReference type="NCBI Taxonomy" id="99286"/>
    <lineage>
        <taxon>Bacteria</taxon>
        <taxon>Pseudomonadati</taxon>
        <taxon>Bacteroidota</taxon>
        <taxon>Flavobacteriia</taxon>
        <taxon>Flavobacteriales</taxon>
        <taxon>Flavobacteriaceae</taxon>
        <taxon>Flavobacterium</taxon>
    </lineage>
</organism>
<gene>
    <name evidence="2" type="ORF">QO192_07600</name>
</gene>
<reference evidence="2 3" key="1">
    <citation type="submission" date="2023-05" db="EMBL/GenBank/DDBJ databases">
        <title>Adaptations of aquatic viruses from atmosphere-close ecosystems of the Central Arctic Ocean.</title>
        <authorList>
            <person name="Rahlff J."/>
            <person name="Holmfeldt K."/>
        </authorList>
    </citation>
    <scope>NUCLEOTIDE SEQUENCE [LARGE SCALE GENOMIC DNA]</scope>
    <source>
        <strain evidence="2 3">Arc14</strain>
    </source>
</reference>
<keyword evidence="3" id="KW-1185">Reference proteome</keyword>
<evidence type="ECO:0000259" key="1">
    <source>
        <dbReference type="Pfam" id="PF13643"/>
    </source>
</evidence>
<evidence type="ECO:0000313" key="2">
    <source>
        <dbReference type="EMBL" id="MEZ7515145.1"/>
    </source>
</evidence>
<dbReference type="Pfam" id="PF13643">
    <property type="entry name" value="DUF4145"/>
    <property type="match status" value="1"/>
</dbReference>
<dbReference type="InterPro" id="IPR025285">
    <property type="entry name" value="DUF4145"/>
</dbReference>
<feature type="domain" description="DUF4145" evidence="1">
    <location>
        <begin position="96"/>
        <end position="177"/>
    </location>
</feature>
<protein>
    <submittedName>
        <fullName evidence="2">DUF4145 domain-containing protein</fullName>
    </submittedName>
</protein>